<feature type="domain" description="Trafficking protein particle complex subunit 11" evidence="2">
    <location>
        <begin position="648"/>
        <end position="726"/>
    </location>
</feature>
<dbReference type="Proteomes" id="UP000006671">
    <property type="component" value="Unassembled WGS sequence"/>
</dbReference>
<dbReference type="EMBL" id="GG738855">
    <property type="protein sequence ID" value="EFC47242.1"/>
    <property type="molecule type" value="Genomic_DNA"/>
</dbReference>
<dbReference type="Pfam" id="PF23036">
    <property type="entry name" value="TRAPPC10_1st"/>
    <property type="match status" value="2"/>
</dbReference>
<dbReference type="InterPro" id="IPR021773">
    <property type="entry name" value="TPC11"/>
</dbReference>
<reference evidence="4 5" key="1">
    <citation type="journal article" date="2010" name="Cell">
        <title>The genome of Naegleria gruberi illuminates early eukaryotic versatility.</title>
        <authorList>
            <person name="Fritz-Laylin L.K."/>
            <person name="Prochnik S.E."/>
            <person name="Ginger M.L."/>
            <person name="Dacks J.B."/>
            <person name="Carpenter M.L."/>
            <person name="Field M.C."/>
            <person name="Kuo A."/>
            <person name="Paredez A."/>
            <person name="Chapman J."/>
            <person name="Pham J."/>
            <person name="Shu S."/>
            <person name="Neupane R."/>
            <person name="Cipriano M."/>
            <person name="Mancuso J."/>
            <person name="Tu H."/>
            <person name="Salamov A."/>
            <person name="Lindquist E."/>
            <person name="Shapiro H."/>
            <person name="Lucas S."/>
            <person name="Grigoriev I.V."/>
            <person name="Cande W.Z."/>
            <person name="Fulton C."/>
            <person name="Rokhsar D.S."/>
            <person name="Dawson S.C."/>
        </authorList>
    </citation>
    <scope>NUCLEOTIDE SEQUENCE [LARGE SCALE GENOMIC DNA]</scope>
    <source>
        <strain evidence="4 5">NEG-M</strain>
    </source>
</reference>
<sequence>MMNPNHYFLNPYVVVWELSEDNFKDDPNPSYYDPQSQQTSQQQQQQPLNRVKRSISSNNLQTTSTTTTSSSSIVNTKYALWNRQIKRLCINNQQFQASGLSTLQVVKGKIQKIQSNKTNKTTTTSNSGSASTTTSTPLEVVPNLDLIKPISQYKVDFYTSNDSRIKDCNSRHWSCWYRNPYFHLFIVQTEDLEIYKSNIKPKLKKWVDYMTERDYEYLICYVSSNTSSGDLFKKFSLFSKVYDKLKSDFGKATSNGSNSIASSSSASRVIKLGLQHALNGANNSNGTTLNTSASSSSSQDDSLLSTSGSNTSVVKEMYTRIHEGILHEFSRRCAKYEEEIKKTEMNMHLPGWQFSQYFIQKEGLSFLLEQFGLFVNSLGIYNQLLGFASSERKMVQYANFFDEKQFKIVNILEDQYDGFRDSMKNSLISEFEFQNYVFSRQMHLFFKLHMSDQVARVAPLHISSLVKRLEQELLTSNTETNELATSWDENTLTKYLNIHAWAYASAFCVAEECYKRVKEMSDDVQRTLYRLCGDIYLYCRYELEILGSVFDMDISWDNICTGGTDTVFDLSLKHVDSAAELVTNLPFITKVEYSKLAHTLNMDVEQKKLLLVYNTNYLPASLLKQALSTQQEFDERMLAVISSVADCYNNGLRNRFYQKLNGDMAAIHFRQGKYVESFKYLKGQLSMYLTDGWYGIATDVLIKMAECTKHMKSEVDYVSSCVDLITSKYTNNLQKLYYWREMTDTLKNYENTISKQIEDTSMWYTCVTTTKQNEACLEMGKQLNLIVTIFNDSLLEEFTAEELSLSFIQVDEDSYHERLVISRNISNTPLKRGKNVFPIDEMMLRLGSFRLERISIKFGKLELIVPTKRKEEELVYNRPFVVVSSEKTNREKVKPKSDNSLLSRLTRTKDTDTQSEIESQMETMFADDDSSSFTTTTMVAVKKDSLKDAFLLLVLESRPTLTIETVKEQLFLLNSVHYFCITVDTKQDLVECGSMSITSLSQNLRVCPDKKGFIIVDEGAEEEIDILDCSISIPKLGTGRRLTYKIPIIATEISKERLTENYNMSFRANYTKQVTRESFKLQKTFEITFYQPFSCECFSTKMSESIYMIQVLTKCITPKPLEISKYEITSSDSFNITKDFNTHLITTTSPMEVFAEDFISYVFEAVVSKPFTPPVMNLEFSIPTQDSAVYHFIVPSIGINEEIDPQFSVDVNCFAQTKNESLSPLMGFPSTAEEDITNETEGTQKALVVGRSCQMSLDLFITKPLVFHNDRAFILEIEADPLHWVLSGTSRIVLDESINLSPLHVEVGLIPLSSGYVALPDINIICKSKTNSAEEKSFSDVLQRNYHNVENRGRAFVLPLSSKDVIFGPLFPVNFPNVDLSLLTKLPQPSISQTSLSSEIDSPAKPPSKPLSQIDSQRNSKSLKVTTPTSISPISSQAHDEYDDGSQWNEGPLGKQIEDVNPIAYTQPKFVTPNIVNSSEKLMDKHPAISPISIPISKIATPPPHVLVDRKLPSSPRPTPRAAIINMRRREGAQAHKRTKSEYLAFSSAEMEVLPQTDLLSPVSNTVTTNNNRKGLAPPLSEVEISEGADASSDENDGFSE</sequence>
<gene>
    <name evidence="4" type="ORF">NAEGRDRAFT_57375</name>
</gene>
<proteinExistence type="predicted"/>
<feature type="domain" description="TRAPPC10/Trs130 N-terminal" evidence="3">
    <location>
        <begin position="307"/>
        <end position="454"/>
    </location>
</feature>
<feature type="region of interest" description="Disordered" evidence="1">
    <location>
        <begin position="1562"/>
        <end position="1601"/>
    </location>
</feature>
<feature type="region of interest" description="Disordered" evidence="1">
    <location>
        <begin position="1393"/>
        <end position="1454"/>
    </location>
</feature>
<dbReference type="VEuPathDB" id="AmoebaDB:NAEGRDRAFT_57375"/>
<dbReference type="PANTHER" id="PTHR13251">
    <property type="entry name" value="EPILEPSY HOLOPROSENCEPHALY CANDIDATE 1/TMEM1"/>
    <property type="match status" value="1"/>
</dbReference>
<dbReference type="KEGG" id="ngr:NAEGRDRAFT_57375"/>
<protein>
    <submittedName>
        <fullName evidence="4">Uncharacterized protein</fullName>
    </submittedName>
</protein>
<dbReference type="GO" id="GO:1990071">
    <property type="term" value="C:TRAPPII protein complex"/>
    <property type="evidence" value="ECO:0007669"/>
    <property type="project" value="InterPro"/>
</dbReference>
<feature type="region of interest" description="Disordered" evidence="1">
    <location>
        <begin position="283"/>
        <end position="308"/>
    </location>
</feature>
<feature type="compositionally biased region" description="Low complexity" evidence="1">
    <location>
        <begin position="35"/>
        <end position="46"/>
    </location>
</feature>
<feature type="compositionally biased region" description="Acidic residues" evidence="1">
    <location>
        <begin position="1584"/>
        <end position="1601"/>
    </location>
</feature>
<dbReference type="eggNOG" id="KOG1931">
    <property type="taxonomic scope" value="Eukaryota"/>
</dbReference>
<feature type="compositionally biased region" description="Low complexity" evidence="1">
    <location>
        <begin position="1426"/>
        <end position="1436"/>
    </location>
</feature>
<evidence type="ECO:0000259" key="2">
    <source>
        <dbReference type="Pfam" id="PF11817"/>
    </source>
</evidence>
<evidence type="ECO:0000313" key="4">
    <source>
        <dbReference type="EMBL" id="EFC47242.1"/>
    </source>
</evidence>
<organism evidence="5">
    <name type="scientific">Naegleria gruberi</name>
    <name type="common">Amoeba</name>
    <dbReference type="NCBI Taxonomy" id="5762"/>
    <lineage>
        <taxon>Eukaryota</taxon>
        <taxon>Discoba</taxon>
        <taxon>Heterolobosea</taxon>
        <taxon>Tetramitia</taxon>
        <taxon>Eutetramitia</taxon>
        <taxon>Vahlkampfiidae</taxon>
        <taxon>Naegleria</taxon>
    </lineage>
</organism>
<dbReference type="PANTHER" id="PTHR13251:SF3">
    <property type="entry name" value="TRAFFICKING PROTEIN PARTICLE COMPLEX SUBUNIT 10"/>
    <property type="match status" value="1"/>
</dbReference>
<dbReference type="Pfam" id="PF11817">
    <property type="entry name" value="Foie-gras_1"/>
    <property type="match status" value="1"/>
</dbReference>
<name>D2V7F6_NAEGR</name>
<accession>D2V7F6</accession>
<dbReference type="InterPro" id="IPR045126">
    <property type="entry name" value="TRAPPC10/Trs130"/>
</dbReference>
<feature type="compositionally biased region" description="Low complexity" evidence="1">
    <location>
        <begin position="54"/>
        <end position="68"/>
    </location>
</feature>
<dbReference type="GO" id="GO:0034498">
    <property type="term" value="P:early endosome to Golgi transport"/>
    <property type="evidence" value="ECO:0007669"/>
    <property type="project" value="TreeGrafter"/>
</dbReference>
<evidence type="ECO:0000313" key="5">
    <source>
        <dbReference type="Proteomes" id="UP000006671"/>
    </source>
</evidence>
<dbReference type="InParanoid" id="D2V7F6"/>
<dbReference type="STRING" id="5762.D2V7F6"/>
<feature type="region of interest" description="Disordered" evidence="1">
    <location>
        <begin position="115"/>
        <end position="135"/>
    </location>
</feature>
<feature type="region of interest" description="Disordered" evidence="1">
    <location>
        <begin position="25"/>
        <end position="68"/>
    </location>
</feature>
<dbReference type="InterPro" id="IPR056913">
    <property type="entry name" value="TRAPPC10/Trs130_N"/>
</dbReference>
<dbReference type="OrthoDB" id="10256906at2759"/>
<dbReference type="GO" id="GO:0005829">
    <property type="term" value="C:cytosol"/>
    <property type="evidence" value="ECO:0007669"/>
    <property type="project" value="GOC"/>
</dbReference>
<evidence type="ECO:0000259" key="3">
    <source>
        <dbReference type="Pfam" id="PF23036"/>
    </source>
</evidence>
<dbReference type="GeneID" id="8861438"/>
<feature type="compositionally biased region" description="Polar residues" evidence="1">
    <location>
        <begin position="1410"/>
        <end position="1425"/>
    </location>
</feature>
<dbReference type="GO" id="GO:0006891">
    <property type="term" value="P:intra-Golgi vesicle-mediated transport"/>
    <property type="evidence" value="ECO:0007669"/>
    <property type="project" value="TreeGrafter"/>
</dbReference>
<keyword evidence="5" id="KW-1185">Reference proteome</keyword>
<evidence type="ECO:0000256" key="1">
    <source>
        <dbReference type="SAM" id="MobiDB-lite"/>
    </source>
</evidence>
<dbReference type="RefSeq" id="XP_002679986.1">
    <property type="nucleotide sequence ID" value="XM_002679940.1"/>
</dbReference>
<dbReference type="OMA" id="CITPKPL"/>
<feature type="domain" description="TRAPPC10/Trs130 N-terminal" evidence="3">
    <location>
        <begin position="152"/>
        <end position="254"/>
    </location>
</feature>